<evidence type="ECO:0000259" key="1">
    <source>
        <dbReference type="Pfam" id="PF06985"/>
    </source>
</evidence>
<dbReference type="Proteomes" id="UP001174694">
    <property type="component" value="Unassembled WGS sequence"/>
</dbReference>
<feature type="domain" description="Heterokaryon incompatibility" evidence="1">
    <location>
        <begin position="108"/>
        <end position="234"/>
    </location>
</feature>
<dbReference type="PANTHER" id="PTHR33112">
    <property type="entry name" value="DOMAIN PROTEIN, PUTATIVE-RELATED"/>
    <property type="match status" value="1"/>
</dbReference>
<dbReference type="EMBL" id="JANBVO010000031">
    <property type="protein sequence ID" value="KAJ9138082.1"/>
    <property type="molecule type" value="Genomic_DNA"/>
</dbReference>
<organism evidence="2 3">
    <name type="scientific">Pleurostoma richardsiae</name>
    <dbReference type="NCBI Taxonomy" id="41990"/>
    <lineage>
        <taxon>Eukaryota</taxon>
        <taxon>Fungi</taxon>
        <taxon>Dikarya</taxon>
        <taxon>Ascomycota</taxon>
        <taxon>Pezizomycotina</taxon>
        <taxon>Sordariomycetes</taxon>
        <taxon>Sordariomycetidae</taxon>
        <taxon>Calosphaeriales</taxon>
        <taxon>Pleurostomataceae</taxon>
        <taxon>Pleurostoma</taxon>
    </lineage>
</organism>
<dbReference type="Pfam" id="PF06985">
    <property type="entry name" value="HET"/>
    <property type="match status" value="1"/>
</dbReference>
<reference evidence="2" key="1">
    <citation type="submission" date="2022-07" db="EMBL/GenBank/DDBJ databases">
        <title>Fungi with potential for degradation of polypropylene.</title>
        <authorList>
            <person name="Gostincar C."/>
        </authorList>
    </citation>
    <scope>NUCLEOTIDE SEQUENCE</scope>
    <source>
        <strain evidence="2">EXF-13308</strain>
    </source>
</reference>
<dbReference type="AlphaFoldDB" id="A0AA38RSG4"/>
<accession>A0AA38RSG4</accession>
<evidence type="ECO:0000313" key="2">
    <source>
        <dbReference type="EMBL" id="KAJ9138082.1"/>
    </source>
</evidence>
<evidence type="ECO:0000313" key="3">
    <source>
        <dbReference type="Proteomes" id="UP001174694"/>
    </source>
</evidence>
<dbReference type="PANTHER" id="PTHR33112:SF1">
    <property type="entry name" value="HETEROKARYON INCOMPATIBILITY DOMAIN-CONTAINING PROTEIN"/>
    <property type="match status" value="1"/>
</dbReference>
<keyword evidence="3" id="KW-1185">Reference proteome</keyword>
<comment type="caution">
    <text evidence="2">The sequence shown here is derived from an EMBL/GenBank/DDBJ whole genome shotgun (WGS) entry which is preliminary data.</text>
</comment>
<dbReference type="InterPro" id="IPR010730">
    <property type="entry name" value="HET"/>
</dbReference>
<gene>
    <name evidence="2" type="ORF">NKR23_g8656</name>
</gene>
<proteinExistence type="predicted"/>
<name>A0AA38RSG4_9PEZI</name>
<protein>
    <submittedName>
        <fullName evidence="2">HET-domain-containing protein</fullName>
    </submittedName>
</protein>
<sequence>MAVVPDVENISPDGHGEYWLERDIPTVGAIYRLDPREPLHPNTILCARDLGANADFSAIRGWLSFCEQHHDQACQPSTAHEPISKAFRVINCTNDPPIVEEHPWGITYAALSYVWGKGATEDWPRTILDAVVATRELGLEYLWVDQLCIDQSNQAEKNYLISRMTTIYEAAHFTIVAAAGSGATYGLPGVRTTPRRPQPKIKLDSGSILVSSLKDPRREIFESDYSTRGWTYQEGILSNRHIVFTDYQVYWECRCMAVSDAIYVPLELVHEDSGLRMADYMQSGIFKTASNSAGVLNKGEMAIIPADADRLEYGFSGRRDSSILAKLRGLDEHIRAFSARQLSYDEDSLTAFLGIAGMYKANRELYLLHGIPMWIGSILGGHSGAQITFALSVSSWYHRSASDQEVFVIEPCRRRNHLPSWSWAGWKGTVSWRAPPSDDHAVFMGDLIEYDTVDIAWAADIHLHDVGMTTPICLREIIVAGNLEADAARLLEVKNPLILKYSNLHSFRKQWEWRRLAGRHGRAQFYADRTTWDSQWRRLAGRLVSIGLSVPMTLEQWSAKHYTGEIVSVLMFAGRIPSNGHGRARFLTVRRVPTSSPAASAQRWERIGTVQLIVAEPSLDQYKTNEMLLKRLPVYPRGQDLIIQ</sequence>